<organism evidence="1 2">
    <name type="scientific">Puccinia graminis f. sp. tritici</name>
    <dbReference type="NCBI Taxonomy" id="56615"/>
    <lineage>
        <taxon>Eukaryota</taxon>
        <taxon>Fungi</taxon>
        <taxon>Dikarya</taxon>
        <taxon>Basidiomycota</taxon>
        <taxon>Pucciniomycotina</taxon>
        <taxon>Pucciniomycetes</taxon>
        <taxon>Pucciniales</taxon>
        <taxon>Pucciniaceae</taxon>
        <taxon>Puccinia</taxon>
    </lineage>
</organism>
<dbReference type="AlphaFoldDB" id="A0A5B0M8D8"/>
<evidence type="ECO:0000313" key="1">
    <source>
        <dbReference type="EMBL" id="KAA1072519.1"/>
    </source>
</evidence>
<evidence type="ECO:0000313" key="2">
    <source>
        <dbReference type="Proteomes" id="UP000325313"/>
    </source>
</evidence>
<name>A0A5B0M8D8_PUCGR</name>
<dbReference type="Proteomes" id="UP000325313">
    <property type="component" value="Unassembled WGS sequence"/>
</dbReference>
<protein>
    <submittedName>
        <fullName evidence="1">Uncharacterized protein</fullName>
    </submittedName>
</protein>
<reference evidence="1 2" key="1">
    <citation type="submission" date="2019-05" db="EMBL/GenBank/DDBJ databases">
        <title>Emergence of the Ug99 lineage of the wheat stem rust pathogen through somatic hybridization.</title>
        <authorList>
            <person name="Li F."/>
            <person name="Upadhyaya N.M."/>
            <person name="Sperschneider J."/>
            <person name="Matny O."/>
            <person name="Nguyen-Phuc H."/>
            <person name="Mago R."/>
            <person name="Raley C."/>
            <person name="Miller M.E."/>
            <person name="Silverstein K.A.T."/>
            <person name="Henningsen E."/>
            <person name="Hirsch C.D."/>
            <person name="Visser B."/>
            <person name="Pretorius Z.A."/>
            <person name="Steffenson B.J."/>
            <person name="Schwessinger B."/>
            <person name="Dodds P.N."/>
            <person name="Figueroa M."/>
        </authorList>
    </citation>
    <scope>NUCLEOTIDE SEQUENCE [LARGE SCALE GENOMIC DNA]</scope>
    <source>
        <strain evidence="1 2">Ug99</strain>
    </source>
</reference>
<sequence length="128" mass="13826">MLVVPLAESDKEAKVVTWINSVTTLASLSDSANGTTNISEIPISSRILQQTLFHGDYNELAFDNLHNTPFASLSTLLKSFNTDLPILEAHVTKDAANDALELSLEAIEGKSPARSQIEVPGRRLHKGG</sequence>
<comment type="caution">
    <text evidence="1">The sequence shown here is derived from an EMBL/GenBank/DDBJ whole genome shotgun (WGS) entry which is preliminary data.</text>
</comment>
<dbReference type="EMBL" id="VDEP01000478">
    <property type="protein sequence ID" value="KAA1072519.1"/>
    <property type="molecule type" value="Genomic_DNA"/>
</dbReference>
<proteinExistence type="predicted"/>
<accession>A0A5B0M8D8</accession>
<gene>
    <name evidence="1" type="ORF">PGTUg99_011205</name>
</gene>